<evidence type="ECO:0000256" key="1">
    <source>
        <dbReference type="ARBA" id="ARBA00022692"/>
    </source>
</evidence>
<dbReference type="InterPro" id="IPR020846">
    <property type="entry name" value="MFS_dom"/>
</dbReference>
<evidence type="ECO:0000256" key="4">
    <source>
        <dbReference type="SAM" id="Phobius"/>
    </source>
</evidence>
<sequence>MVSSSYFTGNLFGTLMAGKLIQRIGFTRSYHLACVVFAVATAGMALSLDFWSWMGWRFFAGIGCAWIWVIVESALLRSGNLTNRGQLLAAYMMVYYLGTVVGQLLLSMVSTELLNVVPWVTAIVISAMLPMLFARVNSQHDEPQHAAVWPMLKRRSARLGIKWLYYLRYCSRLVVWPDAAVFIPSGDERRQRRLLDGITGQFRHCRPVAGRAPG</sequence>
<dbReference type="EMBL" id="UGYN01000002">
    <property type="protein sequence ID" value="SUI45043.1"/>
    <property type="molecule type" value="Genomic_DNA"/>
</dbReference>
<proteinExistence type="predicted"/>
<evidence type="ECO:0000256" key="2">
    <source>
        <dbReference type="ARBA" id="ARBA00022989"/>
    </source>
</evidence>
<name>A0A379YH74_9GAMM</name>
<dbReference type="Pfam" id="PF07690">
    <property type="entry name" value="MFS_1"/>
    <property type="match status" value="1"/>
</dbReference>
<dbReference type="AlphaFoldDB" id="A0A379YH74"/>
<evidence type="ECO:0000256" key="3">
    <source>
        <dbReference type="ARBA" id="ARBA00023136"/>
    </source>
</evidence>
<feature type="transmembrane region" description="Helical" evidence="4">
    <location>
        <begin position="88"/>
        <end position="110"/>
    </location>
</feature>
<keyword evidence="1 4" id="KW-0812">Transmembrane</keyword>
<gene>
    <name evidence="6" type="primary">ycaD_2</name>
    <name evidence="6" type="ORF">NCTC11544_00472</name>
</gene>
<feature type="transmembrane region" description="Helical" evidence="4">
    <location>
        <begin position="116"/>
        <end position="134"/>
    </location>
</feature>
<dbReference type="Gene3D" id="1.20.1250.20">
    <property type="entry name" value="MFS general substrate transporter like domains"/>
    <property type="match status" value="1"/>
</dbReference>
<keyword evidence="3 4" id="KW-0472">Membrane</keyword>
<evidence type="ECO:0000313" key="7">
    <source>
        <dbReference type="Proteomes" id="UP000255529"/>
    </source>
</evidence>
<feature type="transmembrane region" description="Helical" evidence="4">
    <location>
        <begin position="54"/>
        <end position="76"/>
    </location>
</feature>
<dbReference type="PANTHER" id="PTHR23521:SF2">
    <property type="entry name" value="TRANSPORTER MFS SUPERFAMILY"/>
    <property type="match status" value="1"/>
</dbReference>
<dbReference type="GO" id="GO:0022857">
    <property type="term" value="F:transmembrane transporter activity"/>
    <property type="evidence" value="ECO:0007669"/>
    <property type="project" value="InterPro"/>
</dbReference>
<protein>
    <submittedName>
        <fullName evidence="6">Uncharacterized MFS-type transporter ycaD</fullName>
    </submittedName>
</protein>
<dbReference type="InterPro" id="IPR036259">
    <property type="entry name" value="MFS_trans_sf"/>
</dbReference>
<keyword evidence="2 4" id="KW-1133">Transmembrane helix</keyword>
<feature type="transmembrane region" description="Helical" evidence="4">
    <location>
        <begin position="29"/>
        <end position="48"/>
    </location>
</feature>
<dbReference type="InterPro" id="IPR011701">
    <property type="entry name" value="MFS"/>
</dbReference>
<dbReference type="PANTHER" id="PTHR23521">
    <property type="entry name" value="TRANSPORTER MFS SUPERFAMILY"/>
    <property type="match status" value="1"/>
</dbReference>
<evidence type="ECO:0000259" key="5">
    <source>
        <dbReference type="PROSITE" id="PS50850"/>
    </source>
</evidence>
<feature type="domain" description="Major facilitator superfamily (MFS) profile" evidence="5">
    <location>
        <begin position="1"/>
        <end position="214"/>
    </location>
</feature>
<dbReference type="Proteomes" id="UP000255529">
    <property type="component" value="Unassembled WGS sequence"/>
</dbReference>
<evidence type="ECO:0000313" key="6">
    <source>
        <dbReference type="EMBL" id="SUI45043.1"/>
    </source>
</evidence>
<dbReference type="GO" id="GO:0005886">
    <property type="term" value="C:plasma membrane"/>
    <property type="evidence" value="ECO:0007669"/>
    <property type="project" value="TreeGrafter"/>
</dbReference>
<organism evidence="6 7">
    <name type="scientific">Serratia quinivorans</name>
    <dbReference type="NCBI Taxonomy" id="137545"/>
    <lineage>
        <taxon>Bacteria</taxon>
        <taxon>Pseudomonadati</taxon>
        <taxon>Pseudomonadota</taxon>
        <taxon>Gammaproteobacteria</taxon>
        <taxon>Enterobacterales</taxon>
        <taxon>Yersiniaceae</taxon>
        <taxon>Serratia</taxon>
    </lineage>
</organism>
<accession>A0A379YH74</accession>
<reference evidence="6 7" key="1">
    <citation type="submission" date="2018-06" db="EMBL/GenBank/DDBJ databases">
        <authorList>
            <consortium name="Pathogen Informatics"/>
            <person name="Doyle S."/>
        </authorList>
    </citation>
    <scope>NUCLEOTIDE SEQUENCE [LARGE SCALE GENOMIC DNA]</scope>
    <source>
        <strain evidence="6 7">NCTC11544</strain>
    </source>
</reference>
<dbReference type="SUPFAM" id="SSF103473">
    <property type="entry name" value="MFS general substrate transporter"/>
    <property type="match status" value="1"/>
</dbReference>
<dbReference type="PROSITE" id="PS50850">
    <property type="entry name" value="MFS"/>
    <property type="match status" value="1"/>
</dbReference>